<name>A0A7W6RC76_9PROT</name>
<dbReference type="Proteomes" id="UP000554286">
    <property type="component" value="Unassembled WGS sequence"/>
</dbReference>
<keyword evidence="3" id="KW-1185">Reference proteome</keyword>
<dbReference type="Gene3D" id="1.10.12.10">
    <property type="entry name" value="Lyase 2-enoyl-coa Hydratase, Chain A, domain 2"/>
    <property type="match status" value="1"/>
</dbReference>
<comment type="caution">
    <text evidence="2">The sequence shown here is derived from an EMBL/GenBank/DDBJ whole genome shotgun (WGS) entry which is preliminary data.</text>
</comment>
<dbReference type="AlphaFoldDB" id="A0A7W6RC76"/>
<gene>
    <name evidence="2" type="ORF">GGD89_001314</name>
</gene>
<organism evidence="2 3">
    <name type="scientific">Roseospira visakhapatnamensis</name>
    <dbReference type="NCBI Taxonomy" id="390880"/>
    <lineage>
        <taxon>Bacteria</taxon>
        <taxon>Pseudomonadati</taxon>
        <taxon>Pseudomonadota</taxon>
        <taxon>Alphaproteobacteria</taxon>
        <taxon>Rhodospirillales</taxon>
        <taxon>Rhodospirillaceae</taxon>
        <taxon>Roseospira</taxon>
    </lineage>
</organism>
<evidence type="ECO:0000256" key="1">
    <source>
        <dbReference type="ARBA" id="ARBA00005254"/>
    </source>
</evidence>
<sequence length="266" mass="27879">MTDSQDTLSVAIDARGVATVTLTRPAVHNAFDDALIARLTETFRALGADDAVRVVVLAAEGKSFSAGADLTWMKRMAGYSRAENLADAGALADMLETLDRCPKPTLAVVQGAAMGGGVGLVAACDMAVASTRASFALSEVKLGLIPAVISPYVAAAIGPRACRRYFLTGERFDAETALRLGLVSELAAPEDLEAAAQRLIDALLAAGPMAQRAAKDLIRAVAFRVPDQTLKDDTAARIADIRAGAEGREGVIAFLEKRPPAWTIKE</sequence>
<dbReference type="EMBL" id="JACIGK010000007">
    <property type="protein sequence ID" value="MBB4265692.1"/>
    <property type="molecule type" value="Genomic_DNA"/>
</dbReference>
<dbReference type="GO" id="GO:0008300">
    <property type="term" value="P:isoprenoid catabolic process"/>
    <property type="evidence" value="ECO:0007669"/>
    <property type="project" value="TreeGrafter"/>
</dbReference>
<dbReference type="Gene3D" id="3.90.226.10">
    <property type="entry name" value="2-enoyl-CoA Hydratase, Chain A, domain 1"/>
    <property type="match status" value="1"/>
</dbReference>
<accession>A0A7W6RC76</accession>
<evidence type="ECO:0000313" key="2">
    <source>
        <dbReference type="EMBL" id="MBB4265692.1"/>
    </source>
</evidence>
<reference evidence="2 3" key="1">
    <citation type="submission" date="2020-08" db="EMBL/GenBank/DDBJ databases">
        <title>Genome sequencing of Purple Non-Sulfur Bacteria from various extreme environments.</title>
        <authorList>
            <person name="Mayer M."/>
        </authorList>
    </citation>
    <scope>NUCLEOTIDE SEQUENCE [LARGE SCALE GENOMIC DNA]</scope>
    <source>
        <strain evidence="2 3">JA131</strain>
    </source>
</reference>
<dbReference type="GO" id="GO:0004490">
    <property type="term" value="F:methylglutaconyl-CoA hydratase activity"/>
    <property type="evidence" value="ECO:0007669"/>
    <property type="project" value="UniProtKB-EC"/>
</dbReference>
<proteinExistence type="inferred from homology"/>
<dbReference type="EC" id="4.2.1.18" evidence="2"/>
<evidence type="ECO:0000313" key="3">
    <source>
        <dbReference type="Proteomes" id="UP000554286"/>
    </source>
</evidence>
<dbReference type="InterPro" id="IPR001753">
    <property type="entry name" value="Enoyl-CoA_hydra/iso"/>
</dbReference>
<dbReference type="PANTHER" id="PTHR42964">
    <property type="entry name" value="ENOYL-COA HYDRATASE"/>
    <property type="match status" value="1"/>
</dbReference>
<comment type="similarity">
    <text evidence="1">Belongs to the enoyl-CoA hydratase/isomerase family.</text>
</comment>
<dbReference type="InterPro" id="IPR051683">
    <property type="entry name" value="Enoyl-CoA_Hydratase/Isomerase"/>
</dbReference>
<dbReference type="SUPFAM" id="SSF52096">
    <property type="entry name" value="ClpP/crotonase"/>
    <property type="match status" value="1"/>
</dbReference>
<dbReference type="PANTHER" id="PTHR42964:SF1">
    <property type="entry name" value="POLYKETIDE BIOSYNTHESIS ENOYL-COA HYDRATASE PKSH-RELATED"/>
    <property type="match status" value="1"/>
</dbReference>
<keyword evidence="2" id="KW-0456">Lyase</keyword>
<dbReference type="InterPro" id="IPR029045">
    <property type="entry name" value="ClpP/crotonase-like_dom_sf"/>
</dbReference>
<protein>
    <submittedName>
        <fullName evidence="2">Methylglutaconyl-CoA hydratase</fullName>
        <ecNumber evidence="2">4.2.1.18</ecNumber>
    </submittedName>
</protein>
<dbReference type="RefSeq" id="WP_184043309.1">
    <property type="nucleotide sequence ID" value="NZ_JACIGK010000007.1"/>
</dbReference>
<dbReference type="CDD" id="cd06558">
    <property type="entry name" value="crotonase-like"/>
    <property type="match status" value="1"/>
</dbReference>
<dbReference type="InterPro" id="IPR014748">
    <property type="entry name" value="Enoyl-CoA_hydra_C"/>
</dbReference>
<dbReference type="Pfam" id="PF00378">
    <property type="entry name" value="ECH_1"/>
    <property type="match status" value="1"/>
</dbReference>